<sequence>MSQLTKRERATAAAALLEIRGRGIDTREVTDTAATLIRMGTPEGKAYQRSFAKLLSTRPSLRGPLQRIETLVARSDIPTVARYNVALTNYMSSGDQAHLDSIAPTVAADLAQLSNETGDAGYTEMLPGEAPAPAEPSAPSTPDRDGWGPTGFQSNAAASEAQNTKTQGSHE</sequence>
<evidence type="ECO:0008006" key="4">
    <source>
        <dbReference type="Google" id="ProtNLM"/>
    </source>
</evidence>
<keyword evidence="3" id="KW-1185">Reference proteome</keyword>
<dbReference type="EMBL" id="JACXLC010000001">
    <property type="protein sequence ID" value="MBD2841504.1"/>
    <property type="molecule type" value="Genomic_DNA"/>
</dbReference>
<organism evidence="2 3">
    <name type="scientific">Erythrobacter rubeus</name>
    <dbReference type="NCBI Taxonomy" id="2760803"/>
    <lineage>
        <taxon>Bacteria</taxon>
        <taxon>Pseudomonadati</taxon>
        <taxon>Pseudomonadota</taxon>
        <taxon>Alphaproteobacteria</taxon>
        <taxon>Sphingomonadales</taxon>
        <taxon>Erythrobacteraceae</taxon>
        <taxon>Erythrobacter/Porphyrobacter group</taxon>
        <taxon>Erythrobacter</taxon>
    </lineage>
</organism>
<feature type="compositionally biased region" description="Low complexity" evidence="1">
    <location>
        <begin position="129"/>
        <end position="140"/>
    </location>
</feature>
<protein>
    <recommendedName>
        <fullName evidence="4">DUF2267 domain-containing protein</fullName>
    </recommendedName>
</protein>
<feature type="compositionally biased region" description="Polar residues" evidence="1">
    <location>
        <begin position="151"/>
        <end position="171"/>
    </location>
</feature>
<evidence type="ECO:0000313" key="2">
    <source>
        <dbReference type="EMBL" id="MBD2841504.1"/>
    </source>
</evidence>
<gene>
    <name evidence="2" type="ORF">IB285_04430</name>
</gene>
<comment type="caution">
    <text evidence="2">The sequence shown here is derived from an EMBL/GenBank/DDBJ whole genome shotgun (WGS) entry which is preliminary data.</text>
</comment>
<evidence type="ECO:0000256" key="1">
    <source>
        <dbReference type="SAM" id="MobiDB-lite"/>
    </source>
</evidence>
<dbReference type="RefSeq" id="WP_190787042.1">
    <property type="nucleotide sequence ID" value="NZ_JACXLC010000001.1"/>
</dbReference>
<name>A0ABR8KSU6_9SPHN</name>
<accession>A0ABR8KSU6</accession>
<reference evidence="2 3" key="1">
    <citation type="submission" date="2020-09" db="EMBL/GenBank/DDBJ databases">
        <authorList>
            <person name="Yoon J.-W."/>
        </authorList>
    </citation>
    <scope>NUCLEOTIDE SEQUENCE [LARGE SCALE GENOMIC DNA]</scope>
    <source>
        <strain evidence="2 3">KMU-140</strain>
    </source>
</reference>
<dbReference type="Proteomes" id="UP000635384">
    <property type="component" value="Unassembled WGS sequence"/>
</dbReference>
<proteinExistence type="predicted"/>
<evidence type="ECO:0000313" key="3">
    <source>
        <dbReference type="Proteomes" id="UP000635384"/>
    </source>
</evidence>
<feature type="region of interest" description="Disordered" evidence="1">
    <location>
        <begin position="117"/>
        <end position="171"/>
    </location>
</feature>